<feature type="domain" description="HTH araC/xylS-type" evidence="4">
    <location>
        <begin position="87"/>
        <end position="185"/>
    </location>
</feature>
<evidence type="ECO:0000256" key="3">
    <source>
        <dbReference type="ARBA" id="ARBA00023163"/>
    </source>
</evidence>
<evidence type="ECO:0000313" key="5">
    <source>
        <dbReference type="EMBL" id="GFE83591.1"/>
    </source>
</evidence>
<keyword evidence="1" id="KW-0805">Transcription regulation</keyword>
<keyword evidence="3" id="KW-0804">Transcription</keyword>
<keyword evidence="2" id="KW-0238">DNA-binding</keyword>
<dbReference type="Proteomes" id="UP000445000">
    <property type="component" value="Unassembled WGS sequence"/>
</dbReference>
<dbReference type="PANTHER" id="PTHR46796">
    <property type="entry name" value="HTH-TYPE TRANSCRIPTIONAL ACTIVATOR RHAS-RELATED"/>
    <property type="match status" value="1"/>
</dbReference>
<dbReference type="Pfam" id="PF12833">
    <property type="entry name" value="HTH_18"/>
    <property type="match status" value="1"/>
</dbReference>
<dbReference type="GO" id="GO:0003700">
    <property type="term" value="F:DNA-binding transcription factor activity"/>
    <property type="evidence" value="ECO:0007669"/>
    <property type="project" value="InterPro"/>
</dbReference>
<protein>
    <recommendedName>
        <fullName evidence="4">HTH araC/xylS-type domain-containing protein</fullName>
    </recommendedName>
</protein>
<dbReference type="SMART" id="SM00342">
    <property type="entry name" value="HTH_ARAC"/>
    <property type="match status" value="1"/>
</dbReference>
<gene>
    <name evidence="5" type="ORF">GCM10011487_55910</name>
</gene>
<dbReference type="SUPFAM" id="SSF46689">
    <property type="entry name" value="Homeodomain-like"/>
    <property type="match status" value="2"/>
</dbReference>
<dbReference type="InterPro" id="IPR029062">
    <property type="entry name" value="Class_I_gatase-like"/>
</dbReference>
<reference evidence="6" key="1">
    <citation type="submission" date="2020-01" db="EMBL/GenBank/DDBJ databases">
        <title>'Steroidobacter agaridevorans' sp. nov., agar-degrading bacteria isolated from rhizosphere soils.</title>
        <authorList>
            <person name="Ikenaga M."/>
            <person name="Kataoka M."/>
            <person name="Murouchi A."/>
            <person name="Katsuragi S."/>
            <person name="Sakai M."/>
        </authorList>
    </citation>
    <scope>NUCLEOTIDE SEQUENCE [LARGE SCALE GENOMIC DNA]</scope>
    <source>
        <strain evidence="6">YU21-B</strain>
    </source>
</reference>
<name>A0A829YL61_9GAMM</name>
<accession>A0A829YL61</accession>
<dbReference type="SUPFAM" id="SSF52317">
    <property type="entry name" value="Class I glutamine amidotransferase-like"/>
    <property type="match status" value="1"/>
</dbReference>
<dbReference type="InterPro" id="IPR009057">
    <property type="entry name" value="Homeodomain-like_sf"/>
</dbReference>
<evidence type="ECO:0000259" key="4">
    <source>
        <dbReference type="PROSITE" id="PS01124"/>
    </source>
</evidence>
<dbReference type="PROSITE" id="PS01124">
    <property type="entry name" value="HTH_ARAC_FAMILY_2"/>
    <property type="match status" value="1"/>
</dbReference>
<evidence type="ECO:0000256" key="1">
    <source>
        <dbReference type="ARBA" id="ARBA00023015"/>
    </source>
</evidence>
<proteinExistence type="predicted"/>
<dbReference type="Gene3D" id="1.10.10.60">
    <property type="entry name" value="Homeodomain-like"/>
    <property type="match status" value="2"/>
</dbReference>
<keyword evidence="6" id="KW-1185">Reference proteome</keyword>
<dbReference type="InterPro" id="IPR050204">
    <property type="entry name" value="AraC_XylS_family_regulators"/>
</dbReference>
<dbReference type="GO" id="GO:0043565">
    <property type="term" value="F:sequence-specific DNA binding"/>
    <property type="evidence" value="ECO:0007669"/>
    <property type="project" value="InterPro"/>
</dbReference>
<dbReference type="EMBL" id="BLJN01000006">
    <property type="protein sequence ID" value="GFE83591.1"/>
    <property type="molecule type" value="Genomic_DNA"/>
</dbReference>
<comment type="caution">
    <text evidence="5">The sequence shown here is derived from an EMBL/GenBank/DDBJ whole genome shotgun (WGS) entry which is preliminary data.</text>
</comment>
<evidence type="ECO:0000313" key="6">
    <source>
        <dbReference type="Proteomes" id="UP000445000"/>
    </source>
</evidence>
<dbReference type="InterPro" id="IPR018060">
    <property type="entry name" value="HTH_AraC"/>
</dbReference>
<organism evidence="5 6">
    <name type="scientific">Steroidobacter agaridevorans</name>
    <dbReference type="NCBI Taxonomy" id="2695856"/>
    <lineage>
        <taxon>Bacteria</taxon>
        <taxon>Pseudomonadati</taxon>
        <taxon>Pseudomonadota</taxon>
        <taxon>Gammaproteobacteria</taxon>
        <taxon>Steroidobacterales</taxon>
        <taxon>Steroidobacteraceae</taxon>
        <taxon>Steroidobacter</taxon>
    </lineage>
</organism>
<dbReference type="AlphaFoldDB" id="A0A829YL61"/>
<sequence>MIDWFRREFPNVILTGDKLVVSDGARWTAGAGAAYLHLGLGLVGHFCGERVLAATARLMLIERRRGSQSPFIEAGLAGRDIADVKVARMARFLERNAGNALTIGEVCRDMNLSVRSMTRRFHASLGVSPLSYLQSLRITRAKRLLEQTAVSFEQVVADCGYEDVSSFRKLFSRQVGMTPREFRARFGTAPGRSS</sequence>
<evidence type="ECO:0000256" key="2">
    <source>
        <dbReference type="ARBA" id="ARBA00023125"/>
    </source>
</evidence>
<dbReference type="Gene3D" id="3.40.50.880">
    <property type="match status" value="1"/>
</dbReference>